<organism evidence="3 4">
    <name type="scientific">Aquicella siphonis</name>
    <dbReference type="NCBI Taxonomy" id="254247"/>
    <lineage>
        <taxon>Bacteria</taxon>
        <taxon>Pseudomonadati</taxon>
        <taxon>Pseudomonadota</taxon>
        <taxon>Gammaproteobacteria</taxon>
        <taxon>Legionellales</taxon>
        <taxon>Coxiellaceae</taxon>
        <taxon>Aquicella</taxon>
    </lineage>
</organism>
<gene>
    <name evidence="3" type="ORF">AQUSIP_00280</name>
</gene>
<dbReference type="Proteomes" id="UP000324194">
    <property type="component" value="Chromosome 1"/>
</dbReference>
<protein>
    <recommendedName>
        <fullName evidence="2">DUF4015 domain-containing protein</fullName>
    </recommendedName>
</protein>
<accession>A0A5E4PEJ6</accession>
<dbReference type="InterPro" id="IPR025275">
    <property type="entry name" value="DUF4015"/>
</dbReference>
<proteinExistence type="predicted"/>
<dbReference type="RefSeq" id="WP_148337460.1">
    <property type="nucleotide sequence ID" value="NZ_LR699119.1"/>
</dbReference>
<evidence type="ECO:0000313" key="3">
    <source>
        <dbReference type="EMBL" id="VVC74756.1"/>
    </source>
</evidence>
<feature type="domain" description="DUF4015" evidence="2">
    <location>
        <begin position="104"/>
        <end position="284"/>
    </location>
</feature>
<dbReference type="AlphaFoldDB" id="A0A5E4PEJ6"/>
<dbReference type="CDD" id="cd00945">
    <property type="entry name" value="Aldolase_Class_I"/>
    <property type="match status" value="1"/>
</dbReference>
<reference evidence="3 4" key="1">
    <citation type="submission" date="2019-08" db="EMBL/GenBank/DDBJ databases">
        <authorList>
            <person name="Guy L."/>
        </authorList>
    </citation>
    <scope>NUCLEOTIDE SEQUENCE [LARGE SCALE GENOMIC DNA]</scope>
    <source>
        <strain evidence="3 4">SGT-108</strain>
    </source>
</reference>
<evidence type="ECO:0000313" key="4">
    <source>
        <dbReference type="Proteomes" id="UP000324194"/>
    </source>
</evidence>
<name>A0A5E4PEJ6_9COXI</name>
<dbReference type="KEGG" id="asip:AQUSIP_00280"/>
<evidence type="ECO:0000259" key="2">
    <source>
        <dbReference type="Pfam" id="PF13200"/>
    </source>
</evidence>
<feature type="signal peptide" evidence="1">
    <location>
        <begin position="1"/>
        <end position="26"/>
    </location>
</feature>
<dbReference type="EMBL" id="LR699119">
    <property type="protein sequence ID" value="VVC74756.1"/>
    <property type="molecule type" value="Genomic_DNA"/>
</dbReference>
<keyword evidence="4" id="KW-1185">Reference proteome</keyword>
<dbReference type="OrthoDB" id="9774125at2"/>
<dbReference type="Pfam" id="PF13200">
    <property type="entry name" value="DUF4015"/>
    <property type="match status" value="1"/>
</dbReference>
<dbReference type="InterPro" id="IPR017853">
    <property type="entry name" value="GH"/>
</dbReference>
<sequence length="298" mass="34319">MMIKKITFSILIYSFCSLILFNYAYAAGNPVKGIYVTQWNLENTTYLNYLIKRAKSAGINTFVVDLEKPGKRYKENIALLKDNHIRYVARIVMFPDGGTASQIENPAVWQKKYTLVKQAIDYGANEIQLDYIRYNTKQKPSAENAKRIHEIIAWYKNKLSGQNIPLQVDVFGIASFGESKYIGQNIKLFSQSVDAICPMVYPSHYAPFPKHFKQPYETVYNSLKSIKGQFDDKMPVKMYAYIELSNYHFPMSRPKTIEYIKSQLRAVQAAGADGFYAWSPHNRYDNLFNILEAQSGKK</sequence>
<evidence type="ECO:0000256" key="1">
    <source>
        <dbReference type="SAM" id="SignalP"/>
    </source>
</evidence>
<dbReference type="SUPFAM" id="SSF51445">
    <property type="entry name" value="(Trans)glycosidases"/>
    <property type="match status" value="1"/>
</dbReference>
<keyword evidence="1" id="KW-0732">Signal</keyword>
<feature type="chain" id="PRO_5022958371" description="DUF4015 domain-containing protein" evidence="1">
    <location>
        <begin position="27"/>
        <end position="298"/>
    </location>
</feature>